<gene>
    <name evidence="6" type="ORF">R7226_03690</name>
</gene>
<dbReference type="Gene3D" id="3.40.50.2300">
    <property type="match status" value="2"/>
</dbReference>
<sequence>MTLLLGKPRLHGVVAAIAAAALLAGCGSSDDGADSTAASTTSAGTTTTAAASSDVPYDGPEARLANAYAEPRVEEGLTFRLGWLEPAASNQFVHTVVESGVAEAERLGADVTVLDAGLNVDRQVTQCNQLVAQRVDAMVVYAVDPAALTPCLRAATAAGIPIVGQDTPPVAGEPLMPGYLSAVLQGVDRGRYLQMQDVAAQTPSVEFATLGTALPVPLLRYSVDQAREWGERFGLRFAGNVDAQDANPETAATATNTILSRHPDVRAIIAFNDPAAQTAATTVRAAGRTDVRVYGFSGESAAVEMVEAGQLAGTVLLNAPEVGIQMARGAYNALTRQNLPLPEQIVPEPTLVTGDNAGSVEALGG</sequence>
<reference evidence="6 7" key="2">
    <citation type="submission" date="2023-10" db="EMBL/GenBank/DDBJ databases">
        <authorList>
            <person name="Han X.F."/>
        </authorList>
    </citation>
    <scope>NUCLEOTIDE SEQUENCE [LARGE SCALE GENOMIC DNA]</scope>
    <source>
        <strain evidence="6 7">KCTC 39840</strain>
    </source>
</reference>
<dbReference type="Proteomes" id="UP001284601">
    <property type="component" value="Unassembled WGS sequence"/>
</dbReference>
<dbReference type="SUPFAM" id="SSF53822">
    <property type="entry name" value="Periplasmic binding protein-like I"/>
    <property type="match status" value="1"/>
</dbReference>
<comment type="caution">
    <text evidence="6">The sequence shown here is derived from an EMBL/GenBank/DDBJ whole genome shotgun (WGS) entry which is preliminary data.</text>
</comment>
<keyword evidence="3" id="KW-0732">Signal</keyword>
<evidence type="ECO:0000256" key="2">
    <source>
        <dbReference type="ARBA" id="ARBA00007639"/>
    </source>
</evidence>
<dbReference type="PROSITE" id="PS51257">
    <property type="entry name" value="PROKAR_LIPOPROTEIN"/>
    <property type="match status" value="1"/>
</dbReference>
<dbReference type="PANTHER" id="PTHR46847">
    <property type="entry name" value="D-ALLOSE-BINDING PERIPLASMIC PROTEIN-RELATED"/>
    <property type="match status" value="1"/>
</dbReference>
<feature type="compositionally biased region" description="Low complexity" evidence="4">
    <location>
        <begin position="33"/>
        <end position="54"/>
    </location>
</feature>
<proteinExistence type="inferred from homology"/>
<evidence type="ECO:0000313" key="6">
    <source>
        <dbReference type="EMBL" id="MDW5593425.1"/>
    </source>
</evidence>
<keyword evidence="7" id="KW-1185">Reference proteome</keyword>
<dbReference type="EMBL" id="JAWSTH010000005">
    <property type="protein sequence ID" value="MDW5593425.1"/>
    <property type="molecule type" value="Genomic_DNA"/>
</dbReference>
<feature type="domain" description="Periplasmic binding protein" evidence="5">
    <location>
        <begin position="86"/>
        <end position="335"/>
    </location>
</feature>
<dbReference type="InterPro" id="IPR025997">
    <property type="entry name" value="SBP_2_dom"/>
</dbReference>
<organism evidence="6 7">
    <name type="scientific">Conexibacter stalactiti</name>
    <dbReference type="NCBI Taxonomy" id="1940611"/>
    <lineage>
        <taxon>Bacteria</taxon>
        <taxon>Bacillati</taxon>
        <taxon>Actinomycetota</taxon>
        <taxon>Thermoleophilia</taxon>
        <taxon>Solirubrobacterales</taxon>
        <taxon>Conexibacteraceae</taxon>
        <taxon>Conexibacter</taxon>
    </lineage>
</organism>
<evidence type="ECO:0000256" key="4">
    <source>
        <dbReference type="SAM" id="MobiDB-lite"/>
    </source>
</evidence>
<evidence type="ECO:0000256" key="1">
    <source>
        <dbReference type="ARBA" id="ARBA00004196"/>
    </source>
</evidence>
<accession>A0ABU4HJC9</accession>
<dbReference type="CDD" id="cd01536">
    <property type="entry name" value="PBP1_ABC_sugar_binding-like"/>
    <property type="match status" value="1"/>
</dbReference>
<dbReference type="RefSeq" id="WP_318595686.1">
    <property type="nucleotide sequence ID" value="NZ_JAWSTH010000005.1"/>
</dbReference>
<evidence type="ECO:0000259" key="5">
    <source>
        <dbReference type="Pfam" id="PF13407"/>
    </source>
</evidence>
<evidence type="ECO:0000256" key="3">
    <source>
        <dbReference type="ARBA" id="ARBA00022729"/>
    </source>
</evidence>
<dbReference type="InterPro" id="IPR028082">
    <property type="entry name" value="Peripla_BP_I"/>
</dbReference>
<dbReference type="PANTHER" id="PTHR46847:SF1">
    <property type="entry name" value="D-ALLOSE-BINDING PERIPLASMIC PROTEIN-RELATED"/>
    <property type="match status" value="1"/>
</dbReference>
<comment type="subcellular location">
    <subcellularLocation>
        <location evidence="1">Cell envelope</location>
    </subcellularLocation>
</comment>
<reference evidence="7" key="1">
    <citation type="submission" date="2023-07" db="EMBL/GenBank/DDBJ databases">
        <title>Conexibacter stalactiti sp. nov., isolated from stalactites in a lava cave and emended description of the genus Conexibacter.</title>
        <authorList>
            <person name="Lee S.D."/>
        </authorList>
    </citation>
    <scope>NUCLEOTIDE SEQUENCE [LARGE SCALE GENOMIC DNA]</scope>
    <source>
        <strain evidence="7">KCTC 39840</strain>
    </source>
</reference>
<evidence type="ECO:0000313" key="7">
    <source>
        <dbReference type="Proteomes" id="UP001284601"/>
    </source>
</evidence>
<comment type="similarity">
    <text evidence="2">Belongs to the bacterial solute-binding protein 2 family.</text>
</comment>
<dbReference type="Pfam" id="PF13407">
    <property type="entry name" value="Peripla_BP_4"/>
    <property type="match status" value="1"/>
</dbReference>
<feature type="region of interest" description="Disordered" evidence="4">
    <location>
        <begin position="33"/>
        <end position="56"/>
    </location>
</feature>
<name>A0ABU4HJC9_9ACTN</name>
<protein>
    <submittedName>
        <fullName evidence="6">Sugar ABC transporter substrate-binding protein</fullName>
    </submittedName>
</protein>